<dbReference type="Proteomes" id="UP000260841">
    <property type="component" value="Unassembled WGS sequence"/>
</dbReference>
<dbReference type="EMBL" id="QSVB01000018">
    <property type="protein sequence ID" value="RGN88400.1"/>
    <property type="molecule type" value="Genomic_DNA"/>
</dbReference>
<keyword evidence="2 3" id="KW-0808">Transferase</keyword>
<evidence type="ECO:0000256" key="2">
    <source>
        <dbReference type="ARBA" id="ARBA00022679"/>
    </source>
</evidence>
<comment type="similarity">
    <text evidence="1">Belongs to the transferase hexapeptide repeat family.</text>
</comment>
<dbReference type="InterPro" id="IPR001451">
    <property type="entry name" value="Hexapep"/>
</dbReference>
<dbReference type="GO" id="GO:0005829">
    <property type="term" value="C:cytosol"/>
    <property type="evidence" value="ECO:0007669"/>
    <property type="project" value="TreeGrafter"/>
</dbReference>
<dbReference type="GO" id="GO:0008374">
    <property type="term" value="F:O-acyltransferase activity"/>
    <property type="evidence" value="ECO:0007669"/>
    <property type="project" value="TreeGrafter"/>
</dbReference>
<dbReference type="Pfam" id="PF00132">
    <property type="entry name" value="Hexapep"/>
    <property type="match status" value="1"/>
</dbReference>
<evidence type="ECO:0000313" key="4">
    <source>
        <dbReference type="Proteomes" id="UP000260841"/>
    </source>
</evidence>
<evidence type="ECO:0000256" key="1">
    <source>
        <dbReference type="ARBA" id="ARBA00007274"/>
    </source>
</evidence>
<dbReference type="SUPFAM" id="SSF51161">
    <property type="entry name" value="Trimeric LpxA-like enzymes"/>
    <property type="match status" value="1"/>
</dbReference>
<dbReference type="RefSeq" id="WP_005336045.1">
    <property type="nucleotide sequence ID" value="NZ_CP102279.1"/>
</dbReference>
<keyword evidence="3" id="KW-0012">Acyltransferase</keyword>
<evidence type="ECO:0000313" key="3">
    <source>
        <dbReference type="EMBL" id="RGN88400.1"/>
    </source>
</evidence>
<dbReference type="GeneID" id="92863325"/>
<dbReference type="InterPro" id="IPR011004">
    <property type="entry name" value="Trimer_LpxA-like_sf"/>
</dbReference>
<gene>
    <name evidence="3" type="ORF">DXB36_13635</name>
</gene>
<dbReference type="Gene3D" id="2.160.10.10">
    <property type="entry name" value="Hexapeptide repeat proteins"/>
    <property type="match status" value="1"/>
</dbReference>
<sequence>MKIKEKLHLKGIHRVINLFFINYVFRGTKPFVCEIKRKLLSGIGCTVGEGTTIVGPIECKGTILIGKNCWIGKNCKINGNGTVKVGDNCDLGPEVTFQTGGHVIGDANRRAGLGEIYHQTVEDGTWIGGRSTICNNVTIGKGCVIAACACVVNDIPENTLVGGVPAKSIRRLD</sequence>
<accession>A0A3E5EHH6</accession>
<dbReference type="InterPro" id="IPR051159">
    <property type="entry name" value="Hexapeptide_acetyltransf"/>
</dbReference>
<proteinExistence type="inferred from homology"/>
<dbReference type="PANTHER" id="PTHR23416">
    <property type="entry name" value="SIALIC ACID SYNTHASE-RELATED"/>
    <property type="match status" value="1"/>
</dbReference>
<dbReference type="AlphaFoldDB" id="A0A3E5EHH6"/>
<protein>
    <submittedName>
        <fullName evidence="3">Acyltransferase</fullName>
    </submittedName>
</protein>
<organism evidence="3 4">
    <name type="scientific">Dorea formicigenerans</name>
    <dbReference type="NCBI Taxonomy" id="39486"/>
    <lineage>
        <taxon>Bacteria</taxon>
        <taxon>Bacillati</taxon>
        <taxon>Bacillota</taxon>
        <taxon>Clostridia</taxon>
        <taxon>Lachnospirales</taxon>
        <taxon>Lachnospiraceae</taxon>
        <taxon>Dorea</taxon>
    </lineage>
</organism>
<reference evidence="3 4" key="1">
    <citation type="submission" date="2018-08" db="EMBL/GenBank/DDBJ databases">
        <title>A genome reference for cultivated species of the human gut microbiota.</title>
        <authorList>
            <person name="Zou Y."/>
            <person name="Xue W."/>
            <person name="Luo G."/>
        </authorList>
    </citation>
    <scope>NUCLEOTIDE SEQUENCE [LARGE SCALE GENOMIC DNA]</scope>
    <source>
        <strain evidence="3 4">OM03-2</strain>
    </source>
</reference>
<comment type="caution">
    <text evidence="3">The sequence shown here is derived from an EMBL/GenBank/DDBJ whole genome shotgun (WGS) entry which is preliminary data.</text>
</comment>
<dbReference type="PANTHER" id="PTHR23416:SF23">
    <property type="entry name" value="ACETYLTRANSFERASE C18B11.09C-RELATED"/>
    <property type="match status" value="1"/>
</dbReference>
<name>A0A3E5EHH6_9FIRM</name>
<dbReference type="CDD" id="cd04647">
    <property type="entry name" value="LbH_MAT_like"/>
    <property type="match status" value="1"/>
</dbReference>